<accession>A0AAI9ZZI9</accession>
<dbReference type="GO" id="GO:0005739">
    <property type="term" value="C:mitochondrion"/>
    <property type="evidence" value="ECO:0007669"/>
    <property type="project" value="TreeGrafter"/>
</dbReference>
<feature type="compositionally biased region" description="Polar residues" evidence="3">
    <location>
        <begin position="1"/>
        <end position="19"/>
    </location>
</feature>
<feature type="region of interest" description="Disordered" evidence="3">
    <location>
        <begin position="1"/>
        <end position="35"/>
    </location>
</feature>
<dbReference type="Pfam" id="PF02666">
    <property type="entry name" value="PS_Dcarbxylase"/>
    <property type="match status" value="1"/>
</dbReference>
<sequence length="229" mass="24672">MTIMPSSAQPSQPLSRFNARSTSRTHSGSRTKTNAPTTVLPTCWAMSRLPSGSSAATVYQGFLGADSYHNWHAPVSGKYFQPPAIINGTYYSVPIMWSFDNDQGKSDPDEASDELSQGCISAVAKRGVALIQADNPAIGVMAIVMIGMVGMAEVSSVDFFEKTENTFTKGEPIGCFRFGGSTHCLIFGPNVNIEFAPNADPYPNLQQDDKYHPQVQVKSLLATITPPSN</sequence>
<feature type="compositionally biased region" description="Low complexity" evidence="3">
    <location>
        <begin position="20"/>
        <end position="33"/>
    </location>
</feature>
<dbReference type="Proteomes" id="UP001243989">
    <property type="component" value="Unassembled WGS sequence"/>
</dbReference>
<dbReference type="PANTHER" id="PTHR10067:SF9">
    <property type="entry name" value="PHOSPHATIDYLSERINE DECARBOXYLASE FAMILY PROTEIN (AFU_ORTHOLOGUE AFUA_7G01730)"/>
    <property type="match status" value="1"/>
</dbReference>
<evidence type="ECO:0000313" key="5">
    <source>
        <dbReference type="Proteomes" id="UP001243989"/>
    </source>
</evidence>
<dbReference type="AlphaFoldDB" id="A0AAI9ZZI9"/>
<reference evidence="4" key="1">
    <citation type="submission" date="2021-06" db="EMBL/GenBank/DDBJ databases">
        <title>Comparative genomics, transcriptomics and evolutionary studies reveal genomic signatures of adaptation to plant cell wall in hemibiotrophic fungi.</title>
        <authorList>
            <consortium name="DOE Joint Genome Institute"/>
            <person name="Baroncelli R."/>
            <person name="Diaz J.F."/>
            <person name="Benocci T."/>
            <person name="Peng M."/>
            <person name="Battaglia E."/>
            <person name="Haridas S."/>
            <person name="Andreopoulos W."/>
            <person name="Labutti K."/>
            <person name="Pangilinan J."/>
            <person name="Floch G.L."/>
            <person name="Makela M.R."/>
            <person name="Henrissat B."/>
            <person name="Grigoriev I.V."/>
            <person name="Crouch J.A."/>
            <person name="De Vries R.P."/>
            <person name="Sukno S.A."/>
            <person name="Thon M.R."/>
        </authorList>
    </citation>
    <scope>NUCLEOTIDE SEQUENCE</scope>
    <source>
        <strain evidence="4">CBS 102054</strain>
    </source>
</reference>
<dbReference type="RefSeq" id="XP_060449719.1">
    <property type="nucleotide sequence ID" value="XM_060589678.1"/>
</dbReference>
<dbReference type="PANTHER" id="PTHR10067">
    <property type="entry name" value="PHOSPHATIDYLSERINE DECARBOXYLASE"/>
    <property type="match status" value="1"/>
</dbReference>
<dbReference type="InterPro" id="IPR003817">
    <property type="entry name" value="PS_Dcarbxylase"/>
</dbReference>
<dbReference type="GeneID" id="85474540"/>
<evidence type="ECO:0000256" key="1">
    <source>
        <dbReference type="ARBA" id="ARBA00022793"/>
    </source>
</evidence>
<protein>
    <recommendedName>
        <fullName evidence="6">Phosphatidylserine decarboxylase proenzyme 3</fullName>
    </recommendedName>
</protein>
<dbReference type="GO" id="GO:0006646">
    <property type="term" value="P:phosphatidylethanolamine biosynthetic process"/>
    <property type="evidence" value="ECO:0007669"/>
    <property type="project" value="TreeGrafter"/>
</dbReference>
<name>A0AAI9ZZI9_9PEZI</name>
<evidence type="ECO:0000313" key="4">
    <source>
        <dbReference type="EMBL" id="KAK1641112.1"/>
    </source>
</evidence>
<evidence type="ECO:0000256" key="2">
    <source>
        <dbReference type="ARBA" id="ARBA00023239"/>
    </source>
</evidence>
<gene>
    <name evidence="4" type="ORF">BDP81DRAFT_418081</name>
</gene>
<keyword evidence="2" id="KW-0456">Lyase</keyword>
<evidence type="ECO:0008006" key="6">
    <source>
        <dbReference type="Google" id="ProtNLM"/>
    </source>
</evidence>
<dbReference type="EMBL" id="JAHMHQ010000003">
    <property type="protein sequence ID" value="KAK1641112.1"/>
    <property type="molecule type" value="Genomic_DNA"/>
</dbReference>
<dbReference type="GO" id="GO:0004609">
    <property type="term" value="F:phosphatidylserine decarboxylase activity"/>
    <property type="evidence" value="ECO:0007669"/>
    <property type="project" value="InterPro"/>
</dbReference>
<evidence type="ECO:0000256" key="3">
    <source>
        <dbReference type="SAM" id="MobiDB-lite"/>
    </source>
</evidence>
<organism evidence="4 5">
    <name type="scientific">Colletotrichum phormii</name>
    <dbReference type="NCBI Taxonomy" id="359342"/>
    <lineage>
        <taxon>Eukaryota</taxon>
        <taxon>Fungi</taxon>
        <taxon>Dikarya</taxon>
        <taxon>Ascomycota</taxon>
        <taxon>Pezizomycotina</taxon>
        <taxon>Sordariomycetes</taxon>
        <taxon>Hypocreomycetidae</taxon>
        <taxon>Glomerellales</taxon>
        <taxon>Glomerellaceae</taxon>
        <taxon>Colletotrichum</taxon>
        <taxon>Colletotrichum acutatum species complex</taxon>
    </lineage>
</organism>
<comment type="caution">
    <text evidence="4">The sequence shown here is derived from an EMBL/GenBank/DDBJ whole genome shotgun (WGS) entry which is preliminary data.</text>
</comment>
<keyword evidence="5" id="KW-1185">Reference proteome</keyword>
<proteinExistence type="predicted"/>
<keyword evidence="1" id="KW-0210">Decarboxylase</keyword>